<dbReference type="PANTHER" id="PTHR13068">
    <property type="entry name" value="CGI-12 PROTEIN-RELATED"/>
    <property type="match status" value="1"/>
</dbReference>
<dbReference type="EMBL" id="JAUUTY010000006">
    <property type="protein sequence ID" value="KAK1614013.1"/>
    <property type="molecule type" value="Genomic_DNA"/>
</dbReference>
<dbReference type="InterPro" id="IPR038538">
    <property type="entry name" value="MTERF_sf"/>
</dbReference>
<evidence type="ECO:0000256" key="1">
    <source>
        <dbReference type="ARBA" id="ARBA00007692"/>
    </source>
</evidence>
<dbReference type="AlphaFoldDB" id="A0AAD8VRB7"/>
<dbReference type="Gene3D" id="1.25.70.10">
    <property type="entry name" value="Transcription termination factor 3, mitochondrial"/>
    <property type="match status" value="1"/>
</dbReference>
<dbReference type="GO" id="GO:0006353">
    <property type="term" value="P:DNA-templated transcription termination"/>
    <property type="evidence" value="ECO:0007669"/>
    <property type="project" value="UniProtKB-KW"/>
</dbReference>
<protein>
    <submittedName>
        <fullName evidence="4">Uncharacterized protein</fullName>
    </submittedName>
</protein>
<dbReference type="PANTHER" id="PTHR13068:SF111">
    <property type="match status" value="1"/>
</dbReference>
<dbReference type="InterPro" id="IPR003690">
    <property type="entry name" value="MTERF"/>
</dbReference>
<keyword evidence="5" id="KW-1185">Reference proteome</keyword>
<dbReference type="Proteomes" id="UP001231189">
    <property type="component" value="Unassembled WGS sequence"/>
</dbReference>
<keyword evidence="2" id="KW-0806">Transcription termination</keyword>
<evidence type="ECO:0000256" key="2">
    <source>
        <dbReference type="ARBA" id="ARBA00022472"/>
    </source>
</evidence>
<comment type="similarity">
    <text evidence="1">Belongs to the mTERF family.</text>
</comment>
<keyword evidence="2" id="KW-0805">Transcription regulation</keyword>
<keyword evidence="2" id="KW-0804">Transcription</keyword>
<dbReference type="FunFam" id="1.25.70.10:FF:000001">
    <property type="entry name" value="Mitochondrial transcription termination factor-like"/>
    <property type="match status" value="1"/>
</dbReference>
<evidence type="ECO:0000256" key="3">
    <source>
        <dbReference type="ARBA" id="ARBA00022946"/>
    </source>
</evidence>
<dbReference type="SMART" id="SM00733">
    <property type="entry name" value="Mterf"/>
    <property type="match status" value="5"/>
</dbReference>
<name>A0AAD8VRB7_LOLMU</name>
<reference evidence="4" key="1">
    <citation type="submission" date="2023-07" db="EMBL/GenBank/DDBJ databases">
        <title>A chromosome-level genome assembly of Lolium multiflorum.</title>
        <authorList>
            <person name="Chen Y."/>
            <person name="Copetti D."/>
            <person name="Kolliker R."/>
            <person name="Studer B."/>
        </authorList>
    </citation>
    <scope>NUCLEOTIDE SEQUENCE</scope>
    <source>
        <strain evidence="4">02402/16</strain>
        <tissue evidence="4">Leaf</tissue>
    </source>
</reference>
<keyword evidence="3" id="KW-0809">Transit peptide</keyword>
<comment type="caution">
    <text evidence="4">The sequence shown here is derived from an EMBL/GenBank/DDBJ whole genome shotgun (WGS) entry which is preliminary data.</text>
</comment>
<dbReference type="Pfam" id="PF02536">
    <property type="entry name" value="mTERF"/>
    <property type="match status" value="1"/>
</dbReference>
<evidence type="ECO:0000313" key="5">
    <source>
        <dbReference type="Proteomes" id="UP001231189"/>
    </source>
</evidence>
<proteinExistence type="inferred from homology"/>
<evidence type="ECO:0000313" key="4">
    <source>
        <dbReference type="EMBL" id="KAK1614013.1"/>
    </source>
</evidence>
<gene>
    <name evidence="4" type="ORF">QYE76_019530</name>
</gene>
<organism evidence="4 5">
    <name type="scientific">Lolium multiflorum</name>
    <name type="common">Italian ryegrass</name>
    <name type="synonym">Lolium perenne subsp. multiflorum</name>
    <dbReference type="NCBI Taxonomy" id="4521"/>
    <lineage>
        <taxon>Eukaryota</taxon>
        <taxon>Viridiplantae</taxon>
        <taxon>Streptophyta</taxon>
        <taxon>Embryophyta</taxon>
        <taxon>Tracheophyta</taxon>
        <taxon>Spermatophyta</taxon>
        <taxon>Magnoliopsida</taxon>
        <taxon>Liliopsida</taxon>
        <taxon>Poales</taxon>
        <taxon>Poaceae</taxon>
        <taxon>BOP clade</taxon>
        <taxon>Pooideae</taxon>
        <taxon>Poodae</taxon>
        <taxon>Poeae</taxon>
        <taxon>Poeae Chloroplast Group 2 (Poeae type)</taxon>
        <taxon>Loliodinae</taxon>
        <taxon>Loliinae</taxon>
        <taxon>Lolium</taxon>
    </lineage>
</organism>
<dbReference type="GO" id="GO:0003676">
    <property type="term" value="F:nucleic acid binding"/>
    <property type="evidence" value="ECO:0007669"/>
    <property type="project" value="InterPro"/>
</dbReference>
<sequence>MLCLRSSILARLLSSPASSPISQLHRELSAAAPRITPNHSFALDDYLVHNCGLTRAQALKVSGKLAHITSPTKPDAVLAFLAGLGLSGADVAAVVAKDPKILCAGVERTLTPTVIDLVGLGLSRTDIARLVSLTPGNFRRRSLVSNLPYYISLFGSTHNLVPFFKQSSGLLGSSLDKVVRPNVAFLRRQCGLRDCHISKLCLSTPWVLSANPEQVRAFVACAEGLGVPRGAGTYMNALDAIAFLGEDNVAAKVEYLKKTLRWSDAELRMAVCKAPNVLKRSKESLQRRSHFFFSEVGLEPAYIARRPVMLCYNLESRLRPRYYVFKFLMVNGLLDNGWGFNSISKVYEKVFMDKFICPHKESAPHLAQDYAKACRGEVPVSFRFT</sequence>
<accession>A0AAD8VRB7</accession>